<keyword evidence="1" id="KW-0378">Hydrolase</keyword>
<dbReference type="RefSeq" id="WP_271339295.1">
    <property type="nucleotide sequence ID" value="NZ_JAQKAB010000001.1"/>
</dbReference>
<dbReference type="SUPFAM" id="SSF56784">
    <property type="entry name" value="HAD-like"/>
    <property type="match status" value="1"/>
</dbReference>
<keyword evidence="2" id="KW-1185">Reference proteome</keyword>
<gene>
    <name evidence="1" type="ORF">PJ311_02305</name>
</gene>
<dbReference type="GO" id="GO:0016787">
    <property type="term" value="F:hydrolase activity"/>
    <property type="evidence" value="ECO:0007669"/>
    <property type="project" value="UniProtKB-KW"/>
</dbReference>
<dbReference type="NCBIfam" id="TIGR01484">
    <property type="entry name" value="HAD-SF-IIB"/>
    <property type="match status" value="1"/>
</dbReference>
<evidence type="ECO:0000313" key="2">
    <source>
        <dbReference type="Proteomes" id="UP001211894"/>
    </source>
</evidence>
<dbReference type="Proteomes" id="UP001211894">
    <property type="component" value="Unassembled WGS sequence"/>
</dbReference>
<evidence type="ECO:0000313" key="1">
    <source>
        <dbReference type="EMBL" id="MDA7025442.1"/>
    </source>
</evidence>
<name>A0ABT4WZH5_9BACI</name>
<protein>
    <submittedName>
        <fullName evidence="1">Cof-type HAD-IIB family hydrolase</fullName>
    </submittedName>
</protein>
<reference evidence="1 2" key="1">
    <citation type="submission" date="2023-01" db="EMBL/GenBank/DDBJ databases">
        <title>Bacillus changyiensis sp. nov., isolated from a coastal deposit.</title>
        <authorList>
            <person name="Xiao G."/>
            <person name="Lai Q."/>
            <person name="Hu Z."/>
            <person name="Shao Z."/>
        </authorList>
    </citation>
    <scope>NUCLEOTIDE SEQUENCE [LARGE SCALE GENOMIC DNA]</scope>
    <source>
        <strain evidence="1 2">CLL-7-23</strain>
    </source>
</reference>
<dbReference type="InterPro" id="IPR006379">
    <property type="entry name" value="HAD-SF_hydro_IIB"/>
</dbReference>
<sequence length="294" mass="33067">MRMIATDLDGTLLNSDSKLTNESIAAIKKAQEKGIEVVIATGRASFDVQKIFQSAGLKTWIISANGAVIHDPEGSLYHNIPLERKKAEGILEWIEKEDYYYEVFSDQAIFTPNNGRELIAIELDRLRSANPDVDLLRLEHAAKQQFSQHGFSFIRSYHELFQPNRHVNIYNILVFSFQKEKLEKGKQRFKGAEDVTLVTSSEHNFELEHLQASKGLALERLSQKLGIPLEETATVGDSLNDCSMLKIAGKSFAMGNACKEIKEIADDVILTNDENGVAHMIHQIIKQKQTLNLV</sequence>
<dbReference type="InterPro" id="IPR023214">
    <property type="entry name" value="HAD_sf"/>
</dbReference>
<dbReference type="SFLD" id="SFLDG01144">
    <property type="entry name" value="C2.B.4:_PGP_Like"/>
    <property type="match status" value="1"/>
</dbReference>
<comment type="caution">
    <text evidence="1">The sequence shown here is derived from an EMBL/GenBank/DDBJ whole genome shotgun (WGS) entry which is preliminary data.</text>
</comment>
<dbReference type="InterPro" id="IPR036412">
    <property type="entry name" value="HAD-like_sf"/>
</dbReference>
<dbReference type="Gene3D" id="3.40.50.1000">
    <property type="entry name" value="HAD superfamily/HAD-like"/>
    <property type="match status" value="1"/>
</dbReference>
<dbReference type="PANTHER" id="PTHR10000:SF55">
    <property type="entry name" value="5-AMINO-6-(5-PHOSPHO-D-RIBITYLAMINO)URACIL PHOSPHATASE YCSE"/>
    <property type="match status" value="1"/>
</dbReference>
<organism evidence="1 2">
    <name type="scientific">Bacillus changyiensis</name>
    <dbReference type="NCBI Taxonomy" id="3004103"/>
    <lineage>
        <taxon>Bacteria</taxon>
        <taxon>Bacillati</taxon>
        <taxon>Bacillota</taxon>
        <taxon>Bacilli</taxon>
        <taxon>Bacillales</taxon>
        <taxon>Bacillaceae</taxon>
        <taxon>Bacillus</taxon>
    </lineage>
</organism>
<dbReference type="PROSITE" id="PS01229">
    <property type="entry name" value="COF_2"/>
    <property type="match status" value="1"/>
</dbReference>
<dbReference type="CDD" id="cd07516">
    <property type="entry name" value="HAD_Pase"/>
    <property type="match status" value="1"/>
</dbReference>
<dbReference type="Pfam" id="PF08282">
    <property type="entry name" value="Hydrolase_3"/>
    <property type="match status" value="1"/>
</dbReference>
<dbReference type="SFLD" id="SFLDS00003">
    <property type="entry name" value="Haloacid_Dehalogenase"/>
    <property type="match status" value="1"/>
</dbReference>
<dbReference type="SFLD" id="SFLDG01140">
    <property type="entry name" value="C2.B:_Phosphomannomutase_and_P"/>
    <property type="match status" value="1"/>
</dbReference>
<dbReference type="NCBIfam" id="TIGR00099">
    <property type="entry name" value="Cof-subfamily"/>
    <property type="match status" value="1"/>
</dbReference>
<dbReference type="Gene3D" id="3.30.1240.10">
    <property type="match status" value="1"/>
</dbReference>
<accession>A0ABT4WZH5</accession>
<dbReference type="PANTHER" id="PTHR10000">
    <property type="entry name" value="PHOSPHOSERINE PHOSPHATASE"/>
    <property type="match status" value="1"/>
</dbReference>
<dbReference type="InterPro" id="IPR000150">
    <property type="entry name" value="Cof"/>
</dbReference>
<dbReference type="EMBL" id="JAQKAB010000001">
    <property type="protein sequence ID" value="MDA7025442.1"/>
    <property type="molecule type" value="Genomic_DNA"/>
</dbReference>
<proteinExistence type="predicted"/>